<name>A0A2T5BRL2_9RHOB</name>
<organism evidence="2 3">
    <name type="scientific">Rhodovulum imhoffii</name>
    <dbReference type="NCBI Taxonomy" id="365340"/>
    <lineage>
        <taxon>Bacteria</taxon>
        <taxon>Pseudomonadati</taxon>
        <taxon>Pseudomonadota</taxon>
        <taxon>Alphaproteobacteria</taxon>
        <taxon>Rhodobacterales</taxon>
        <taxon>Paracoccaceae</taxon>
        <taxon>Rhodovulum</taxon>
    </lineage>
</organism>
<protein>
    <submittedName>
        <fullName evidence="2">Attachment p12 family protein</fullName>
    </submittedName>
</protein>
<dbReference type="AlphaFoldDB" id="A0A2T5BRL2"/>
<accession>A0A2T5BRL2</accession>
<keyword evidence="1" id="KW-0812">Transmembrane</keyword>
<reference evidence="2 3" key="1">
    <citation type="submission" date="2018-04" db="EMBL/GenBank/DDBJ databases">
        <title>Genomic Encyclopedia of Archaeal and Bacterial Type Strains, Phase II (KMG-II): from individual species to whole genera.</title>
        <authorList>
            <person name="Goeker M."/>
        </authorList>
    </citation>
    <scope>NUCLEOTIDE SEQUENCE [LARGE SCALE GENOMIC DNA]</scope>
    <source>
        <strain evidence="2 3">DSM 18064</strain>
    </source>
</reference>
<dbReference type="EMBL" id="QAAA01000010">
    <property type="protein sequence ID" value="PTN01824.1"/>
    <property type="molecule type" value="Genomic_DNA"/>
</dbReference>
<comment type="caution">
    <text evidence="2">The sequence shown here is derived from an EMBL/GenBank/DDBJ whole genome shotgun (WGS) entry which is preliminary data.</text>
</comment>
<evidence type="ECO:0000313" key="3">
    <source>
        <dbReference type="Proteomes" id="UP000243859"/>
    </source>
</evidence>
<keyword evidence="1" id="KW-0472">Membrane</keyword>
<gene>
    <name evidence="2" type="ORF">C8N32_110106</name>
</gene>
<keyword evidence="3" id="KW-1185">Reference proteome</keyword>
<dbReference type="Proteomes" id="UP000243859">
    <property type="component" value="Unassembled WGS sequence"/>
</dbReference>
<proteinExistence type="predicted"/>
<keyword evidence="1" id="KW-1133">Transmembrane helix</keyword>
<evidence type="ECO:0000256" key="1">
    <source>
        <dbReference type="SAM" id="Phobius"/>
    </source>
</evidence>
<sequence>MTDTPAISLGEEAGITLLEYGLIGLALVVALGGLARGLRRRRRGAARGCAGCGGCSGGQSCPMVDLRDPSPPDKL</sequence>
<evidence type="ECO:0000313" key="2">
    <source>
        <dbReference type="EMBL" id="PTN01824.1"/>
    </source>
</evidence>
<dbReference type="RefSeq" id="WP_107892794.1">
    <property type="nucleotide sequence ID" value="NZ_NHSI01000059.1"/>
</dbReference>
<feature type="transmembrane region" description="Helical" evidence="1">
    <location>
        <begin position="20"/>
        <end position="38"/>
    </location>
</feature>